<name>A0A6P1E6V9_9GAMM</name>
<evidence type="ECO:0000313" key="5">
    <source>
        <dbReference type="Proteomes" id="UP000471640"/>
    </source>
</evidence>
<keyword evidence="2" id="KW-0325">Glycoprotein</keyword>
<dbReference type="InterPro" id="IPR000863">
    <property type="entry name" value="Sulfotransferase_dom"/>
</dbReference>
<keyword evidence="1 4" id="KW-0808">Transferase</keyword>
<accession>A0A6P1E6V9</accession>
<evidence type="ECO:0000256" key="2">
    <source>
        <dbReference type="ARBA" id="ARBA00023180"/>
    </source>
</evidence>
<dbReference type="Pfam" id="PF00685">
    <property type="entry name" value="Sulfotransfer_1"/>
    <property type="match status" value="1"/>
</dbReference>
<dbReference type="InterPro" id="IPR027417">
    <property type="entry name" value="P-loop_NTPase"/>
</dbReference>
<reference evidence="4 5" key="2">
    <citation type="submission" date="2020-02" db="EMBL/GenBank/DDBJ databases">
        <title>Genome sequences of Thiorhodococcus mannitoliphagus and Thiorhodococcus minor, purple sulfur photosynthetic bacteria in the gammaproteobacterial family, Chromatiaceae.</title>
        <authorList>
            <person name="Aviles F.A."/>
            <person name="Meyer T.E."/>
            <person name="Kyndt J.A."/>
        </authorList>
    </citation>
    <scope>NUCLEOTIDE SEQUENCE [LARGE SCALE GENOMIC DNA]</scope>
    <source>
        <strain evidence="4 5">DSM 18266</strain>
    </source>
</reference>
<keyword evidence="5" id="KW-1185">Reference proteome</keyword>
<dbReference type="AlphaFoldDB" id="A0A6P1E6V9"/>
<dbReference type="PANTHER" id="PTHR10605:SF56">
    <property type="entry name" value="BIFUNCTIONAL HEPARAN SULFATE N-DEACETYLASE_N-SULFOTRANSFERASE"/>
    <property type="match status" value="1"/>
</dbReference>
<reference evidence="5" key="1">
    <citation type="journal article" date="2020" name="Microbiol. Resour. Announc.">
        <title>Draft Genome Sequences of Thiorhodococcus mannitoliphagus and Thiorhodococcus minor, Purple Sulfur Photosynthetic Bacteria in the Gammaproteobacterial Family Chromatiaceae.</title>
        <authorList>
            <person name="Aviles F.A."/>
            <person name="Meyer T.E."/>
            <person name="Kyndt J.A."/>
        </authorList>
    </citation>
    <scope>NUCLEOTIDE SEQUENCE [LARGE SCALE GENOMIC DNA]</scope>
    <source>
        <strain evidence="5">DSM 18266</strain>
    </source>
</reference>
<protein>
    <submittedName>
        <fullName evidence="4">Sulfotransferase domain-containing protein</fullName>
    </submittedName>
</protein>
<dbReference type="InterPro" id="IPR037359">
    <property type="entry name" value="NST/OST"/>
</dbReference>
<evidence type="ECO:0000313" key="4">
    <source>
        <dbReference type="EMBL" id="NEX23285.1"/>
    </source>
</evidence>
<dbReference type="SUPFAM" id="SSF52540">
    <property type="entry name" value="P-loop containing nucleoside triphosphate hydrolases"/>
    <property type="match status" value="1"/>
</dbReference>
<gene>
    <name evidence="4" type="ORF">G3480_23810</name>
</gene>
<dbReference type="GO" id="GO:0008146">
    <property type="term" value="F:sulfotransferase activity"/>
    <property type="evidence" value="ECO:0007669"/>
    <property type="project" value="InterPro"/>
</dbReference>
<organism evidence="4 5">
    <name type="scientific">Thiorhodococcus mannitoliphagus</name>
    <dbReference type="NCBI Taxonomy" id="329406"/>
    <lineage>
        <taxon>Bacteria</taxon>
        <taxon>Pseudomonadati</taxon>
        <taxon>Pseudomonadota</taxon>
        <taxon>Gammaproteobacteria</taxon>
        <taxon>Chromatiales</taxon>
        <taxon>Chromatiaceae</taxon>
        <taxon>Thiorhodococcus</taxon>
    </lineage>
</organism>
<sequence length="287" mass="32663">MKSGAGPDRPDFLIIGSAKSGTTSLYDDLSRIPGLYLPSEKEPSVLTRYNNLAGMRREYRLIYRDAVPGQLCGDGSTNYTKLPLYPGVDKSAYALCEGHLKLIMIMRDPIERICSQLRHDIAMKRLMADEADSFVLSNPLYISLSDYAMQLLPWVETFGKDALLCISYHDYIGDRFRAVTEVSRFLGVSMKGVELDRGVVRNRSIDLRYTSKGVSRMLDMSLYRHFLRRLISSKLRARFREIILPKANVPPIRLSEATKLELRKRLPHVEDEVAALVGRRIRLHGPK</sequence>
<proteinExistence type="predicted"/>
<dbReference type="PANTHER" id="PTHR10605">
    <property type="entry name" value="HEPARAN SULFATE SULFOTRANSFERASE"/>
    <property type="match status" value="1"/>
</dbReference>
<feature type="domain" description="Sulfotransferase" evidence="3">
    <location>
        <begin position="10"/>
        <end position="197"/>
    </location>
</feature>
<comment type="caution">
    <text evidence="4">The sequence shown here is derived from an EMBL/GenBank/DDBJ whole genome shotgun (WGS) entry which is preliminary data.</text>
</comment>
<evidence type="ECO:0000256" key="1">
    <source>
        <dbReference type="ARBA" id="ARBA00022679"/>
    </source>
</evidence>
<dbReference type="Gene3D" id="3.40.50.300">
    <property type="entry name" value="P-loop containing nucleotide triphosphate hydrolases"/>
    <property type="match status" value="1"/>
</dbReference>
<evidence type="ECO:0000259" key="3">
    <source>
        <dbReference type="Pfam" id="PF00685"/>
    </source>
</evidence>
<dbReference type="EMBL" id="JAAIJR010000180">
    <property type="protein sequence ID" value="NEX23285.1"/>
    <property type="molecule type" value="Genomic_DNA"/>
</dbReference>
<dbReference type="Proteomes" id="UP000471640">
    <property type="component" value="Unassembled WGS sequence"/>
</dbReference>